<proteinExistence type="predicted"/>
<dbReference type="Proteomes" id="UP000265520">
    <property type="component" value="Unassembled WGS sequence"/>
</dbReference>
<keyword evidence="3" id="KW-1185">Reference proteome</keyword>
<sequence>ERRDGVGGKRMEGGGGGDEWRVGVDDGGERWDEVGGKRRE</sequence>
<dbReference type="EMBL" id="LXQA011284400">
    <property type="protein sequence ID" value="MCI91877.1"/>
    <property type="molecule type" value="Genomic_DNA"/>
</dbReference>
<protein>
    <submittedName>
        <fullName evidence="2">Uncharacterized protein</fullName>
    </submittedName>
</protein>
<evidence type="ECO:0000313" key="3">
    <source>
        <dbReference type="Proteomes" id="UP000265520"/>
    </source>
</evidence>
<dbReference type="AlphaFoldDB" id="A0A392VVC2"/>
<feature type="region of interest" description="Disordered" evidence="1">
    <location>
        <begin position="1"/>
        <end position="40"/>
    </location>
</feature>
<evidence type="ECO:0000256" key="1">
    <source>
        <dbReference type="SAM" id="MobiDB-lite"/>
    </source>
</evidence>
<comment type="caution">
    <text evidence="2">The sequence shown here is derived from an EMBL/GenBank/DDBJ whole genome shotgun (WGS) entry which is preliminary data.</text>
</comment>
<reference evidence="2 3" key="1">
    <citation type="journal article" date="2018" name="Front. Plant Sci.">
        <title>Red Clover (Trifolium pratense) and Zigzag Clover (T. medium) - A Picture of Genomic Similarities and Differences.</title>
        <authorList>
            <person name="Dluhosova J."/>
            <person name="Istvanek J."/>
            <person name="Nedelnik J."/>
            <person name="Repkova J."/>
        </authorList>
    </citation>
    <scope>NUCLEOTIDE SEQUENCE [LARGE SCALE GENOMIC DNA]</scope>
    <source>
        <strain evidence="3">cv. 10/8</strain>
        <tissue evidence="2">Leaf</tissue>
    </source>
</reference>
<feature type="non-terminal residue" evidence="2">
    <location>
        <position position="1"/>
    </location>
</feature>
<name>A0A392VVC2_9FABA</name>
<evidence type="ECO:0000313" key="2">
    <source>
        <dbReference type="EMBL" id="MCI91877.1"/>
    </source>
</evidence>
<accession>A0A392VVC2</accession>
<organism evidence="2 3">
    <name type="scientific">Trifolium medium</name>
    <dbReference type="NCBI Taxonomy" id="97028"/>
    <lineage>
        <taxon>Eukaryota</taxon>
        <taxon>Viridiplantae</taxon>
        <taxon>Streptophyta</taxon>
        <taxon>Embryophyta</taxon>
        <taxon>Tracheophyta</taxon>
        <taxon>Spermatophyta</taxon>
        <taxon>Magnoliopsida</taxon>
        <taxon>eudicotyledons</taxon>
        <taxon>Gunneridae</taxon>
        <taxon>Pentapetalae</taxon>
        <taxon>rosids</taxon>
        <taxon>fabids</taxon>
        <taxon>Fabales</taxon>
        <taxon>Fabaceae</taxon>
        <taxon>Papilionoideae</taxon>
        <taxon>50 kb inversion clade</taxon>
        <taxon>NPAAA clade</taxon>
        <taxon>Hologalegina</taxon>
        <taxon>IRL clade</taxon>
        <taxon>Trifolieae</taxon>
        <taxon>Trifolium</taxon>
    </lineage>
</organism>